<accession>A0AAV5TSU7</accession>
<sequence>STVRRFILNKGLRKPRRPYTPLSIPTHLHPVIKELVDKLYAEESTRTTNEIIELMQKETGVEVKRDVVASMREKLQLVNYRVRYGHSVRIVNQLIRLIYCQKKLESGEQFFSHVFTDESYVQLGKNSRTCFVRNRMDAVHPAPKHVPKMLIWGGISVLGPTSIKILRGKDSIVDSDKYQTILHDNYLYWSRERFGPSVILVQDWAPAHSSKSTRCYLQRSDIQVFSSLTQKL</sequence>
<feature type="non-terminal residue" evidence="1">
    <location>
        <position position="1"/>
    </location>
</feature>
<dbReference type="Proteomes" id="UP001432027">
    <property type="component" value="Unassembled WGS sequence"/>
</dbReference>
<feature type="non-terminal residue" evidence="1">
    <location>
        <position position="232"/>
    </location>
</feature>
<keyword evidence="2" id="KW-1185">Reference proteome</keyword>
<name>A0AAV5TSU7_9BILA</name>
<gene>
    <name evidence="1" type="ORF">PENTCL1PPCAC_19525</name>
</gene>
<reference evidence="1" key="1">
    <citation type="submission" date="2023-10" db="EMBL/GenBank/DDBJ databases">
        <title>Genome assembly of Pristionchus species.</title>
        <authorList>
            <person name="Yoshida K."/>
            <person name="Sommer R.J."/>
        </authorList>
    </citation>
    <scope>NUCLEOTIDE SEQUENCE</scope>
    <source>
        <strain evidence="1">RS0144</strain>
    </source>
</reference>
<dbReference type="GO" id="GO:0003676">
    <property type="term" value="F:nucleic acid binding"/>
    <property type="evidence" value="ECO:0007669"/>
    <property type="project" value="InterPro"/>
</dbReference>
<organism evidence="1 2">
    <name type="scientific">Pristionchus entomophagus</name>
    <dbReference type="NCBI Taxonomy" id="358040"/>
    <lineage>
        <taxon>Eukaryota</taxon>
        <taxon>Metazoa</taxon>
        <taxon>Ecdysozoa</taxon>
        <taxon>Nematoda</taxon>
        <taxon>Chromadorea</taxon>
        <taxon>Rhabditida</taxon>
        <taxon>Rhabditina</taxon>
        <taxon>Diplogasteromorpha</taxon>
        <taxon>Diplogasteroidea</taxon>
        <taxon>Neodiplogasteridae</taxon>
        <taxon>Pristionchus</taxon>
    </lineage>
</organism>
<dbReference type="Gene3D" id="3.30.420.10">
    <property type="entry name" value="Ribonuclease H-like superfamily/Ribonuclease H"/>
    <property type="match status" value="1"/>
</dbReference>
<dbReference type="InterPro" id="IPR052338">
    <property type="entry name" value="Transposase_5"/>
</dbReference>
<dbReference type="PANTHER" id="PTHR23022:SF135">
    <property type="entry name" value="SI:DKEY-77F5.3"/>
    <property type="match status" value="1"/>
</dbReference>
<evidence type="ECO:0000313" key="2">
    <source>
        <dbReference type="Proteomes" id="UP001432027"/>
    </source>
</evidence>
<dbReference type="PANTHER" id="PTHR23022">
    <property type="entry name" value="TRANSPOSABLE ELEMENT-RELATED"/>
    <property type="match status" value="1"/>
</dbReference>
<dbReference type="EMBL" id="BTSX01000004">
    <property type="protein sequence ID" value="GMS97350.1"/>
    <property type="molecule type" value="Genomic_DNA"/>
</dbReference>
<comment type="caution">
    <text evidence="1">The sequence shown here is derived from an EMBL/GenBank/DDBJ whole genome shotgun (WGS) entry which is preliminary data.</text>
</comment>
<evidence type="ECO:0000313" key="1">
    <source>
        <dbReference type="EMBL" id="GMS97350.1"/>
    </source>
</evidence>
<proteinExistence type="predicted"/>
<dbReference type="AlphaFoldDB" id="A0AAV5TSU7"/>
<dbReference type="InterPro" id="IPR036397">
    <property type="entry name" value="RNaseH_sf"/>
</dbReference>
<protein>
    <recommendedName>
        <fullName evidence="3">Tc1-like transposase DDE domain-containing protein</fullName>
    </recommendedName>
</protein>
<evidence type="ECO:0008006" key="3">
    <source>
        <dbReference type="Google" id="ProtNLM"/>
    </source>
</evidence>